<dbReference type="AlphaFoldDB" id="A0A125JRV5"/>
<organism evidence="1 2">
    <name type="scientific">Burkholderia ubonensis</name>
    <dbReference type="NCBI Taxonomy" id="101571"/>
    <lineage>
        <taxon>Bacteria</taxon>
        <taxon>Pseudomonadati</taxon>
        <taxon>Pseudomonadota</taxon>
        <taxon>Betaproteobacteria</taxon>
        <taxon>Burkholderiales</taxon>
        <taxon>Burkholderiaceae</taxon>
        <taxon>Burkholderia</taxon>
        <taxon>Burkholderia cepacia complex</taxon>
    </lineage>
</organism>
<protein>
    <submittedName>
        <fullName evidence="1">Uncharacterized protein</fullName>
    </submittedName>
</protein>
<evidence type="ECO:0000313" key="2">
    <source>
        <dbReference type="Proteomes" id="UP000065504"/>
    </source>
</evidence>
<reference evidence="1 2" key="1">
    <citation type="submission" date="2015-11" db="EMBL/GenBank/DDBJ databases">
        <title>Expanding the genomic diversity of Burkholderia species for the development of highly accurate diagnostics.</title>
        <authorList>
            <person name="Sahl J."/>
            <person name="Keim P."/>
            <person name="Wagner D."/>
        </authorList>
    </citation>
    <scope>NUCLEOTIDE SEQUENCE [LARGE SCALE GENOMIC DNA]</scope>
    <source>
        <strain evidence="1 2">MSMB782WGS</strain>
    </source>
</reference>
<comment type="caution">
    <text evidence="1">The sequence shown here is derived from an EMBL/GenBank/DDBJ whole genome shotgun (WGS) entry which is preliminary data.</text>
</comment>
<dbReference type="EMBL" id="LPLU01000120">
    <property type="protein sequence ID" value="KWK67885.1"/>
    <property type="molecule type" value="Genomic_DNA"/>
</dbReference>
<proteinExistence type="predicted"/>
<dbReference type="Proteomes" id="UP000065504">
    <property type="component" value="Unassembled WGS sequence"/>
</dbReference>
<sequence length="62" mass="7451">MYISKQVLRLQIELNDHFPNFLYDALYFILARQFRLNLKCAYLGFQIQVGRHLVSVRLCNVF</sequence>
<gene>
    <name evidence="1" type="ORF">WM16_25725</name>
</gene>
<accession>A0A125JRV5</accession>
<name>A0A125JRV5_9BURK</name>
<evidence type="ECO:0000313" key="1">
    <source>
        <dbReference type="EMBL" id="KWK67885.1"/>
    </source>
</evidence>